<dbReference type="AlphaFoldDB" id="A0A7S7M8E4"/>
<accession>A0A7S7M8E4</accession>
<dbReference type="InterPro" id="IPR016905">
    <property type="entry name" value="Glycyl_radical_YjjI-like"/>
</dbReference>
<keyword evidence="2" id="KW-1185">Reference proteome</keyword>
<dbReference type="KEGG" id="tio:INP52_09115"/>
<sequence length="500" mass="55775">MSDNGYLNIITASNLTYKQKVLHLAQAAENSVRPLKTTKEFDRFFEARALDDMQEGNAPYRPRYICPDYQHFSGHGSEFLHLDAPRDLDDLLWGLSMVYNNVPSVTSRPVSVGQLDKIIDPFLDGVSDDEAKRALKHFLNYIDRTVASGYCHANIGPEDTRAGRLLLEVEAELQNAVPNFTLKYDPAVTPDDFMRLALTTAMKCANPAFANHAIHKHTYQGGYQVVSCYNVLPLGGGAYCLDRLLLPGMARLATSVDDFLDNILPSATGELCNYMNERIRFEVEESNFFQSSWLVKDGLISRERFTGMFGVAGMSECVKELLHLGDERAYGTDPEADELAEKIMQKIYDQVNEFDAVYSEVAGGRFTLHAQAGFSDQVGVTPGVRVKVGDEPEVLYDHIRQAASLHRFFNAGVSDIFPVEPTAEKNPDALLDVIKAAFSIDDKYLSFYSSDGDLVRITGFLVKRSEMEKYAKGEAVLADTSHDGEGNWRANDLADRKVRL</sequence>
<dbReference type="NCBIfam" id="TIGR04040">
    <property type="entry name" value="glycyl_YjjI"/>
    <property type="match status" value="1"/>
</dbReference>
<dbReference type="SUPFAM" id="SSF51998">
    <property type="entry name" value="PFL-like glycyl radical enzymes"/>
    <property type="match status" value="1"/>
</dbReference>
<proteinExistence type="predicted"/>
<dbReference type="EMBL" id="CP063767">
    <property type="protein sequence ID" value="QOY60538.1"/>
    <property type="molecule type" value="Genomic_DNA"/>
</dbReference>
<gene>
    <name evidence="1" type="ORF">INP52_09115</name>
</gene>
<name>A0A7S7M8E4_9ACTN</name>
<dbReference type="Pfam" id="PF11230">
    <property type="entry name" value="YjjI-like"/>
    <property type="match status" value="1"/>
</dbReference>
<dbReference type="Proteomes" id="UP000593735">
    <property type="component" value="Chromosome"/>
</dbReference>
<protein>
    <submittedName>
        <fullName evidence="1">YjjI family glycine radical enzyme</fullName>
    </submittedName>
</protein>
<evidence type="ECO:0000313" key="2">
    <source>
        <dbReference type="Proteomes" id="UP000593735"/>
    </source>
</evidence>
<dbReference type="RefSeq" id="WP_194371091.1">
    <property type="nucleotide sequence ID" value="NZ_CP063767.1"/>
</dbReference>
<evidence type="ECO:0000313" key="1">
    <source>
        <dbReference type="EMBL" id="QOY60538.1"/>
    </source>
</evidence>
<organism evidence="1 2">
    <name type="scientific">Thermophilibacter immobilis</name>
    <dbReference type="NCBI Taxonomy" id="2779519"/>
    <lineage>
        <taxon>Bacteria</taxon>
        <taxon>Bacillati</taxon>
        <taxon>Actinomycetota</taxon>
        <taxon>Coriobacteriia</taxon>
        <taxon>Coriobacteriales</taxon>
        <taxon>Atopobiaceae</taxon>
        <taxon>Thermophilibacter</taxon>
    </lineage>
</organism>
<reference evidence="1 2" key="1">
    <citation type="submission" date="2020-10" db="EMBL/GenBank/DDBJ databases">
        <title>Olsenella immobilis sp.nov., isolated from the mud in a fermentation cellar used for the production of Chinese strong-flavoured liquor.</title>
        <authorList>
            <person name="Lu L."/>
        </authorList>
    </citation>
    <scope>NUCLEOTIDE SEQUENCE [LARGE SCALE GENOMIC DNA]</scope>
    <source>
        <strain evidence="1 2">LZLJ-2</strain>
    </source>
</reference>